<gene>
    <name evidence="1" type="ORF">CCH01_10410</name>
</gene>
<dbReference type="RefSeq" id="WP_259678978.1">
    <property type="nucleotide sequence ID" value="NZ_CBML010000006.1"/>
</dbReference>
<sequence length="41" mass="4958">MVKCDMPHGTFCYLSDIEEYINKANDKNYFFMVKKDNDIIY</sequence>
<protein>
    <submittedName>
        <fullName evidence="1">Uncharacterized protein</fullName>
    </submittedName>
</protein>
<reference evidence="2" key="1">
    <citation type="submission" date="2017-03" db="EMBL/GenBank/DDBJ databases">
        <authorList>
            <person name="Falquet L."/>
            <person name="Falquet L."/>
        </authorList>
    </citation>
    <scope>NUCLEOTIDE SEQUENCE [LARGE SCALE GENOMIC DNA]</scope>
</reference>
<dbReference type="AlphaFoldDB" id="A0A1U6J7T9"/>
<organism evidence="1 2">
    <name type="scientific">Clostridium chauvoei JF4335</name>
    <dbReference type="NCBI Taxonomy" id="1351755"/>
    <lineage>
        <taxon>Bacteria</taxon>
        <taxon>Bacillati</taxon>
        <taxon>Bacillota</taxon>
        <taxon>Clostridia</taxon>
        <taxon>Eubacteriales</taxon>
        <taxon>Clostridiaceae</taxon>
        <taxon>Clostridium</taxon>
    </lineage>
</organism>
<dbReference type="EMBL" id="LT799839">
    <property type="protein sequence ID" value="SLK16358.1"/>
    <property type="molecule type" value="Genomic_DNA"/>
</dbReference>
<evidence type="ECO:0000313" key="1">
    <source>
        <dbReference type="EMBL" id="SLK16358.1"/>
    </source>
</evidence>
<accession>A0A1U6J7T9</accession>
<proteinExistence type="predicted"/>
<evidence type="ECO:0000313" key="2">
    <source>
        <dbReference type="Proteomes" id="UP000190476"/>
    </source>
</evidence>
<dbReference type="STRING" id="1351755.CCH01_10410"/>
<name>A0A1U6J7T9_9CLOT</name>
<dbReference type="GeneID" id="78828604"/>
<dbReference type="Proteomes" id="UP000190476">
    <property type="component" value="Chromosome I"/>
</dbReference>
<keyword evidence="2" id="KW-1185">Reference proteome</keyword>